<dbReference type="AlphaFoldDB" id="A0A5A7S508"/>
<keyword evidence="2" id="KW-1185">Reference proteome</keyword>
<protein>
    <submittedName>
        <fullName evidence="1">Uncharacterized protein</fullName>
    </submittedName>
</protein>
<proteinExistence type="predicted"/>
<comment type="caution">
    <text evidence="1">The sequence shown here is derived from an EMBL/GenBank/DDBJ whole genome shotgun (WGS) entry which is preliminary data.</text>
</comment>
<dbReference type="Proteomes" id="UP000322244">
    <property type="component" value="Unassembled WGS sequence"/>
</dbReference>
<accession>A0A5A7S508</accession>
<evidence type="ECO:0000313" key="1">
    <source>
        <dbReference type="EMBL" id="KAA0017980.1"/>
    </source>
</evidence>
<gene>
    <name evidence="1" type="ORF">FOY51_24660</name>
</gene>
<dbReference type="OrthoDB" id="4559946at2"/>
<organism evidence="1 2">
    <name type="scientific">Antrihabitans cavernicola</name>
    <dbReference type="NCBI Taxonomy" id="2495913"/>
    <lineage>
        <taxon>Bacteria</taxon>
        <taxon>Bacillati</taxon>
        <taxon>Actinomycetota</taxon>
        <taxon>Actinomycetes</taxon>
        <taxon>Mycobacteriales</taxon>
        <taxon>Nocardiaceae</taxon>
        <taxon>Antrihabitans</taxon>
    </lineage>
</organism>
<dbReference type="RefSeq" id="WP_149432930.1">
    <property type="nucleotide sequence ID" value="NZ_VLNY01000020.1"/>
</dbReference>
<dbReference type="EMBL" id="VLNY01000020">
    <property type="protein sequence ID" value="KAA0017980.1"/>
    <property type="molecule type" value="Genomic_DNA"/>
</dbReference>
<reference evidence="1 2" key="1">
    <citation type="submission" date="2019-07" db="EMBL/GenBank/DDBJ databases">
        <title>Rhodococcus cavernicolus sp. nov., isolated from a cave.</title>
        <authorList>
            <person name="Lee S.D."/>
        </authorList>
    </citation>
    <scope>NUCLEOTIDE SEQUENCE [LARGE SCALE GENOMIC DNA]</scope>
    <source>
        <strain evidence="1 2">C1-24</strain>
    </source>
</reference>
<evidence type="ECO:0000313" key="2">
    <source>
        <dbReference type="Proteomes" id="UP000322244"/>
    </source>
</evidence>
<name>A0A5A7S508_9NOCA</name>
<sequence length="80" mass="9182">MGATIHYLVPRDARRPPIDGFTIRLAGGVRWEMRNRDAYGGSYVVHSWCKCDWDDAIEHCYRLNGYPPETALVEVAGSWR</sequence>